<gene>
    <name evidence="2" type="ORF">DW018_02690</name>
</gene>
<proteinExistence type="predicted"/>
<keyword evidence="1" id="KW-0472">Membrane</keyword>
<evidence type="ECO:0000256" key="1">
    <source>
        <dbReference type="SAM" id="Phobius"/>
    </source>
</evidence>
<accession>A0A415LES1</accession>
<comment type="caution">
    <text evidence="2">The sequence shown here is derived from an EMBL/GenBank/DDBJ whole genome shotgun (WGS) entry which is preliminary data.</text>
</comment>
<keyword evidence="1" id="KW-1133">Transmembrane helix</keyword>
<keyword evidence="1" id="KW-0812">Transmembrane</keyword>
<name>A0A415LES1_9FIRM</name>
<dbReference type="AlphaFoldDB" id="A0A415LES1"/>
<organism evidence="2 3">
    <name type="scientific">Eubacterium ventriosum</name>
    <dbReference type="NCBI Taxonomy" id="39496"/>
    <lineage>
        <taxon>Bacteria</taxon>
        <taxon>Bacillati</taxon>
        <taxon>Bacillota</taxon>
        <taxon>Clostridia</taxon>
        <taxon>Eubacteriales</taxon>
        <taxon>Eubacteriaceae</taxon>
        <taxon>Eubacterium</taxon>
    </lineage>
</organism>
<dbReference type="RefSeq" id="WP_118379223.1">
    <property type="nucleotide sequence ID" value="NZ_CABJDQ010000002.1"/>
</dbReference>
<dbReference type="EMBL" id="QROT01000002">
    <property type="protein sequence ID" value="RHL47045.1"/>
    <property type="molecule type" value="Genomic_DNA"/>
</dbReference>
<reference evidence="2 3" key="1">
    <citation type="submission" date="2018-08" db="EMBL/GenBank/DDBJ databases">
        <title>A genome reference for cultivated species of the human gut microbiota.</title>
        <authorList>
            <person name="Zou Y."/>
            <person name="Xue W."/>
            <person name="Luo G."/>
        </authorList>
    </citation>
    <scope>NUCLEOTIDE SEQUENCE [LARGE SCALE GENOMIC DNA]</scope>
    <source>
        <strain evidence="2 3">AF37-4</strain>
    </source>
</reference>
<dbReference type="GeneID" id="66466140"/>
<evidence type="ECO:0000313" key="2">
    <source>
        <dbReference type="EMBL" id="RHL47045.1"/>
    </source>
</evidence>
<dbReference type="Proteomes" id="UP000283314">
    <property type="component" value="Unassembled WGS sequence"/>
</dbReference>
<feature type="transmembrane region" description="Helical" evidence="1">
    <location>
        <begin position="12"/>
        <end position="31"/>
    </location>
</feature>
<feature type="transmembrane region" description="Helical" evidence="1">
    <location>
        <begin position="37"/>
        <end position="56"/>
    </location>
</feature>
<protein>
    <submittedName>
        <fullName evidence="2">Uncharacterized protein</fullName>
    </submittedName>
</protein>
<evidence type="ECO:0000313" key="3">
    <source>
        <dbReference type="Proteomes" id="UP000283314"/>
    </source>
</evidence>
<sequence length="59" mass="6278">MAGNILYGIKKFGISVVTIIARVVVTLIQLLVEVGSLAVSITGIVLKIFLAILLIGKRK</sequence>